<accession>D5UTZ3</accession>
<dbReference type="eggNOG" id="ENOG5030JD6">
    <property type="taxonomic scope" value="Bacteria"/>
</dbReference>
<evidence type="ECO:0000313" key="2">
    <source>
        <dbReference type="Proteomes" id="UP000001213"/>
    </source>
</evidence>
<dbReference type="STRING" id="521096.Tpau_2898"/>
<dbReference type="KEGG" id="tpr:Tpau_2898"/>
<dbReference type="HOGENOM" id="CLU_144841_0_0_11"/>
<protein>
    <recommendedName>
        <fullName evidence="3">Secreted protein</fullName>
    </recommendedName>
</protein>
<evidence type="ECO:0008006" key="3">
    <source>
        <dbReference type="Google" id="ProtNLM"/>
    </source>
</evidence>
<keyword evidence="2" id="KW-1185">Reference proteome</keyword>
<evidence type="ECO:0000313" key="1">
    <source>
        <dbReference type="EMBL" id="ADG79496.1"/>
    </source>
</evidence>
<gene>
    <name evidence="1" type="ordered locus">Tpau_2898</name>
</gene>
<dbReference type="Proteomes" id="UP000001213">
    <property type="component" value="Chromosome"/>
</dbReference>
<name>D5UTZ3_TSUPD</name>
<dbReference type="AlphaFoldDB" id="D5UTZ3"/>
<proteinExistence type="predicted"/>
<reference evidence="2" key="1">
    <citation type="submission" date="2010-03" db="EMBL/GenBank/DDBJ databases">
        <title>The complete chromosome of Tsukamurella paurometabola DSM 20162.</title>
        <authorList>
            <consortium name="US DOE Joint Genome Institute (JGI-PGF)"/>
            <person name="Lucas S."/>
            <person name="Copeland A."/>
            <person name="Lapidus A."/>
            <person name="Glavina del Rio T."/>
            <person name="Dalin E."/>
            <person name="Tice H."/>
            <person name="Bruce D."/>
            <person name="Goodwin L."/>
            <person name="Pitluck S."/>
            <person name="Kyrpides N."/>
            <person name="Mavromatis K."/>
            <person name="Ivanova N."/>
            <person name="Mikhailova N."/>
            <person name="Munk A.C."/>
            <person name="Brettin T."/>
            <person name="Detter J.C."/>
            <person name="Tapia R."/>
            <person name="Han C."/>
            <person name="Larimer F."/>
            <person name="Land M."/>
            <person name="Hauser L."/>
            <person name="Markowitz V."/>
            <person name="Cheng J.-F."/>
            <person name="Hugenholtz P."/>
            <person name="Woyke T."/>
            <person name="Wu D."/>
            <person name="Jando M."/>
            <person name="Brambilla E."/>
            <person name="Klenk H.-P."/>
            <person name="Eisen J.A."/>
        </authorList>
    </citation>
    <scope>NUCLEOTIDE SEQUENCE [LARGE SCALE GENOMIC DNA]</scope>
    <source>
        <strain evidence="2">ATCC 8368 / DSM 20162 / CCUG 35730 / CIP 100753 / JCM 10117 / KCTC 9821 / NBRC 16120 / NCIMB 702349 / NCTC 13040</strain>
    </source>
</reference>
<sequence length="151" mass="15930">MPLRAMEELLEGGNDMTISGSARTIGFLVAVTALTAPAVATAAPGKPAPTSPVIRNCVSEPTVKPKTIVLACADANARIDGITWDTWTNDSAFGVGTVQENTCKPDCARGKWTARKVTVTVHTPVGKGADRRFTVVTYGTKGDFRDADLPR</sequence>
<reference evidence="1 2" key="2">
    <citation type="journal article" date="2011" name="Stand. Genomic Sci.">
        <title>Complete genome sequence of Tsukamurella paurometabola type strain (no. 33).</title>
        <authorList>
            <person name="Munk A.C."/>
            <person name="Lapidus A."/>
            <person name="Lucas S."/>
            <person name="Nolan M."/>
            <person name="Tice H."/>
            <person name="Cheng J.F."/>
            <person name="Del Rio T.G."/>
            <person name="Goodwin L."/>
            <person name="Pitluck S."/>
            <person name="Liolios K."/>
            <person name="Huntemann M."/>
            <person name="Ivanova N."/>
            <person name="Mavromatis K."/>
            <person name="Mikhailova N."/>
            <person name="Pati A."/>
            <person name="Chen A."/>
            <person name="Palaniappan K."/>
            <person name="Tapia R."/>
            <person name="Han C."/>
            <person name="Land M."/>
            <person name="Hauser L."/>
            <person name="Chang Y.J."/>
            <person name="Jeffries C.D."/>
            <person name="Brettin T."/>
            <person name="Yasawong M."/>
            <person name="Brambilla E.M."/>
            <person name="Rohde M."/>
            <person name="Sikorski J."/>
            <person name="Goker M."/>
            <person name="Detter J.C."/>
            <person name="Woyke T."/>
            <person name="Bristow J."/>
            <person name="Eisen J.A."/>
            <person name="Markowitz V."/>
            <person name="Hugenholtz P."/>
            <person name="Kyrpides N.C."/>
            <person name="Klenk H.P."/>
        </authorList>
    </citation>
    <scope>NUCLEOTIDE SEQUENCE [LARGE SCALE GENOMIC DNA]</scope>
    <source>
        <strain evidence="2">ATCC 8368 / DSM 20162 / CCUG 35730 / CIP 100753 / JCM 10117 / KCTC 9821 / NBRC 16120 / NCIMB 702349 / NCTC 13040</strain>
    </source>
</reference>
<organism evidence="1 2">
    <name type="scientific">Tsukamurella paurometabola (strain ATCC 8368 / DSM 20162 / CCUG 35730 / CIP 100753 / JCM 10117 / KCTC 9821 / NBRC 16120 / NCIMB 702349 / NCTC 13040)</name>
    <name type="common">Corynebacterium paurometabolum</name>
    <dbReference type="NCBI Taxonomy" id="521096"/>
    <lineage>
        <taxon>Bacteria</taxon>
        <taxon>Bacillati</taxon>
        <taxon>Actinomycetota</taxon>
        <taxon>Actinomycetes</taxon>
        <taxon>Mycobacteriales</taxon>
        <taxon>Tsukamurellaceae</taxon>
        <taxon>Tsukamurella</taxon>
    </lineage>
</organism>
<dbReference type="EMBL" id="CP001966">
    <property type="protein sequence ID" value="ADG79496.1"/>
    <property type="molecule type" value="Genomic_DNA"/>
</dbReference>